<proteinExistence type="predicted"/>
<keyword evidence="3" id="KW-1185">Reference proteome</keyword>
<sequence>LEMPPWRFRSGDLACAMVIAVATATAASVVVAAGAADGEAEFDYRKLSGIIIPGFASTQLRAWSVLDCPYSPFDFNPLDSVWLDSTKVEIPVLHRPKYPITTLVLAISVVWGLLLCVFVLPAGP</sequence>
<protein>
    <submittedName>
        <fullName evidence="2">Uncharacterized protein</fullName>
    </submittedName>
</protein>
<dbReference type="Gramene" id="AET6Gv20748300.22">
    <property type="protein sequence ID" value="AET6Gv20748300.22"/>
    <property type="gene ID" value="AET6Gv20748300"/>
</dbReference>
<dbReference type="AlphaFoldDB" id="A0A453PIX8"/>
<organism evidence="2 3">
    <name type="scientific">Aegilops tauschii subsp. strangulata</name>
    <name type="common">Goatgrass</name>
    <dbReference type="NCBI Taxonomy" id="200361"/>
    <lineage>
        <taxon>Eukaryota</taxon>
        <taxon>Viridiplantae</taxon>
        <taxon>Streptophyta</taxon>
        <taxon>Embryophyta</taxon>
        <taxon>Tracheophyta</taxon>
        <taxon>Spermatophyta</taxon>
        <taxon>Magnoliopsida</taxon>
        <taxon>Liliopsida</taxon>
        <taxon>Poales</taxon>
        <taxon>Poaceae</taxon>
        <taxon>BOP clade</taxon>
        <taxon>Pooideae</taxon>
        <taxon>Triticodae</taxon>
        <taxon>Triticeae</taxon>
        <taxon>Triticinae</taxon>
        <taxon>Aegilops</taxon>
    </lineage>
</organism>
<reference evidence="2" key="4">
    <citation type="submission" date="2019-03" db="UniProtKB">
        <authorList>
            <consortium name="EnsemblPlants"/>
        </authorList>
    </citation>
    <scope>IDENTIFICATION</scope>
</reference>
<keyword evidence="1" id="KW-0812">Transmembrane</keyword>
<reference evidence="3" key="1">
    <citation type="journal article" date="2014" name="Science">
        <title>Ancient hybridizations among the ancestral genomes of bread wheat.</title>
        <authorList>
            <consortium name="International Wheat Genome Sequencing Consortium,"/>
            <person name="Marcussen T."/>
            <person name="Sandve S.R."/>
            <person name="Heier L."/>
            <person name="Spannagl M."/>
            <person name="Pfeifer M."/>
            <person name="Jakobsen K.S."/>
            <person name="Wulff B.B."/>
            <person name="Steuernagel B."/>
            <person name="Mayer K.F."/>
            <person name="Olsen O.A."/>
        </authorList>
    </citation>
    <scope>NUCLEOTIDE SEQUENCE [LARGE SCALE GENOMIC DNA]</scope>
    <source>
        <strain evidence="3">cv. AL8/78</strain>
    </source>
</reference>
<evidence type="ECO:0000256" key="1">
    <source>
        <dbReference type="SAM" id="Phobius"/>
    </source>
</evidence>
<reference evidence="3" key="2">
    <citation type="journal article" date="2017" name="Nat. Plants">
        <title>The Aegilops tauschii genome reveals multiple impacts of transposons.</title>
        <authorList>
            <person name="Zhao G."/>
            <person name="Zou C."/>
            <person name="Li K."/>
            <person name="Wang K."/>
            <person name="Li T."/>
            <person name="Gao L."/>
            <person name="Zhang X."/>
            <person name="Wang H."/>
            <person name="Yang Z."/>
            <person name="Liu X."/>
            <person name="Jiang W."/>
            <person name="Mao L."/>
            <person name="Kong X."/>
            <person name="Jiao Y."/>
            <person name="Jia J."/>
        </authorList>
    </citation>
    <scope>NUCLEOTIDE SEQUENCE [LARGE SCALE GENOMIC DNA]</scope>
    <source>
        <strain evidence="3">cv. AL8/78</strain>
    </source>
</reference>
<dbReference type="Proteomes" id="UP000015105">
    <property type="component" value="Chromosome 6D"/>
</dbReference>
<keyword evidence="1" id="KW-1133">Transmembrane helix</keyword>
<name>A0A453PIX8_AEGTS</name>
<reference evidence="2" key="3">
    <citation type="journal article" date="2017" name="Nature">
        <title>Genome sequence of the progenitor of the wheat D genome Aegilops tauschii.</title>
        <authorList>
            <person name="Luo M.C."/>
            <person name="Gu Y.Q."/>
            <person name="Puiu D."/>
            <person name="Wang H."/>
            <person name="Twardziok S.O."/>
            <person name="Deal K.R."/>
            <person name="Huo N."/>
            <person name="Zhu T."/>
            <person name="Wang L."/>
            <person name="Wang Y."/>
            <person name="McGuire P.E."/>
            <person name="Liu S."/>
            <person name="Long H."/>
            <person name="Ramasamy R.K."/>
            <person name="Rodriguez J.C."/>
            <person name="Van S.L."/>
            <person name="Yuan L."/>
            <person name="Wang Z."/>
            <person name="Xia Z."/>
            <person name="Xiao L."/>
            <person name="Anderson O.D."/>
            <person name="Ouyang S."/>
            <person name="Liang Y."/>
            <person name="Zimin A.V."/>
            <person name="Pertea G."/>
            <person name="Qi P."/>
            <person name="Bennetzen J.L."/>
            <person name="Dai X."/>
            <person name="Dawson M.W."/>
            <person name="Muller H.G."/>
            <person name="Kugler K."/>
            <person name="Rivarola-Duarte L."/>
            <person name="Spannagl M."/>
            <person name="Mayer K.F.X."/>
            <person name="Lu F.H."/>
            <person name="Bevan M.W."/>
            <person name="Leroy P."/>
            <person name="Li P."/>
            <person name="You F.M."/>
            <person name="Sun Q."/>
            <person name="Liu Z."/>
            <person name="Lyons E."/>
            <person name="Wicker T."/>
            <person name="Salzberg S.L."/>
            <person name="Devos K.M."/>
            <person name="Dvorak J."/>
        </authorList>
    </citation>
    <scope>NUCLEOTIDE SEQUENCE [LARGE SCALE GENOMIC DNA]</scope>
    <source>
        <strain evidence="2">cv. AL8/78</strain>
    </source>
</reference>
<evidence type="ECO:0000313" key="3">
    <source>
        <dbReference type="Proteomes" id="UP000015105"/>
    </source>
</evidence>
<evidence type="ECO:0000313" key="2">
    <source>
        <dbReference type="EnsemblPlants" id="AET6Gv20748300.22"/>
    </source>
</evidence>
<feature type="transmembrane region" description="Helical" evidence="1">
    <location>
        <begin position="98"/>
        <end position="120"/>
    </location>
</feature>
<keyword evidence="1" id="KW-0472">Membrane</keyword>
<dbReference type="EnsemblPlants" id="AET6Gv20748300.22">
    <property type="protein sequence ID" value="AET6Gv20748300.22"/>
    <property type="gene ID" value="AET6Gv20748300"/>
</dbReference>
<accession>A0A453PIX8</accession>
<reference evidence="2" key="5">
    <citation type="journal article" date="2021" name="G3 (Bethesda)">
        <title>Aegilops tauschii genome assembly Aet v5.0 features greater sequence contiguity and improved annotation.</title>
        <authorList>
            <person name="Wang L."/>
            <person name="Zhu T."/>
            <person name="Rodriguez J.C."/>
            <person name="Deal K.R."/>
            <person name="Dubcovsky J."/>
            <person name="McGuire P.E."/>
            <person name="Lux T."/>
            <person name="Spannagl M."/>
            <person name="Mayer K.F.X."/>
            <person name="Baldrich P."/>
            <person name="Meyers B.C."/>
            <person name="Huo N."/>
            <person name="Gu Y.Q."/>
            <person name="Zhou H."/>
            <person name="Devos K.M."/>
            <person name="Bennetzen J.L."/>
            <person name="Unver T."/>
            <person name="Budak H."/>
            <person name="Gulick P.J."/>
            <person name="Galiba G."/>
            <person name="Kalapos B."/>
            <person name="Nelson D.R."/>
            <person name="Li P."/>
            <person name="You F.M."/>
            <person name="Luo M.C."/>
            <person name="Dvorak J."/>
        </authorList>
    </citation>
    <scope>NUCLEOTIDE SEQUENCE [LARGE SCALE GENOMIC DNA]</scope>
    <source>
        <strain evidence="2">cv. AL8/78</strain>
    </source>
</reference>